<reference evidence="1" key="1">
    <citation type="submission" date="2020-11" db="EMBL/GenBank/DDBJ databases">
        <title>Isolation and identification of active actinomycetes.</title>
        <authorList>
            <person name="Yu B."/>
        </authorList>
    </citation>
    <scope>NUCLEOTIDE SEQUENCE</scope>
    <source>
        <strain evidence="1">NEAU-YB345</strain>
    </source>
</reference>
<accession>A0A931B6E1</accession>
<sequence length="61" mass="6272">MRYALIAVVVAGVCVLEWTTSPTTLAALAVVLPTIGLVPFAVLAGRPLGDEDAAPGNRRVV</sequence>
<protein>
    <submittedName>
        <fullName evidence="1">Uncharacterized protein</fullName>
    </submittedName>
</protein>
<dbReference type="RefSeq" id="WP_196196183.1">
    <property type="nucleotide sequence ID" value="NZ_JADPRT010000010.1"/>
</dbReference>
<organism evidence="1 2">
    <name type="scientific">Streptacidiphilus fuscans</name>
    <dbReference type="NCBI Taxonomy" id="2789292"/>
    <lineage>
        <taxon>Bacteria</taxon>
        <taxon>Bacillati</taxon>
        <taxon>Actinomycetota</taxon>
        <taxon>Actinomycetes</taxon>
        <taxon>Kitasatosporales</taxon>
        <taxon>Streptomycetaceae</taxon>
        <taxon>Streptacidiphilus</taxon>
    </lineage>
</organism>
<proteinExistence type="predicted"/>
<gene>
    <name evidence="1" type="ORF">I2501_23675</name>
</gene>
<dbReference type="Proteomes" id="UP000657385">
    <property type="component" value="Unassembled WGS sequence"/>
</dbReference>
<evidence type="ECO:0000313" key="1">
    <source>
        <dbReference type="EMBL" id="MBF9071021.1"/>
    </source>
</evidence>
<comment type="caution">
    <text evidence="1">The sequence shown here is derived from an EMBL/GenBank/DDBJ whole genome shotgun (WGS) entry which is preliminary data.</text>
</comment>
<name>A0A931B6E1_9ACTN</name>
<dbReference type="AlphaFoldDB" id="A0A931B6E1"/>
<keyword evidence="2" id="KW-1185">Reference proteome</keyword>
<dbReference type="EMBL" id="JADPRT010000010">
    <property type="protein sequence ID" value="MBF9071021.1"/>
    <property type="molecule type" value="Genomic_DNA"/>
</dbReference>
<evidence type="ECO:0000313" key="2">
    <source>
        <dbReference type="Proteomes" id="UP000657385"/>
    </source>
</evidence>